<dbReference type="Proteomes" id="UP001500618">
    <property type="component" value="Unassembled WGS sequence"/>
</dbReference>
<dbReference type="InterPro" id="IPR029063">
    <property type="entry name" value="SAM-dependent_MTases_sf"/>
</dbReference>
<protein>
    <submittedName>
        <fullName evidence="5">Class I SAM-dependent methyltransferase</fullName>
    </submittedName>
</protein>
<keyword evidence="6" id="KW-1185">Reference proteome</keyword>
<dbReference type="GO" id="GO:0008168">
    <property type="term" value="F:methyltransferase activity"/>
    <property type="evidence" value="ECO:0007669"/>
    <property type="project" value="UniProtKB-KW"/>
</dbReference>
<feature type="domain" description="Methyltransferase" evidence="4">
    <location>
        <begin position="46"/>
        <end position="140"/>
    </location>
</feature>
<dbReference type="PANTHER" id="PTHR43464">
    <property type="entry name" value="METHYLTRANSFERASE"/>
    <property type="match status" value="1"/>
</dbReference>
<evidence type="ECO:0000313" key="6">
    <source>
        <dbReference type="Proteomes" id="UP001500618"/>
    </source>
</evidence>
<dbReference type="EMBL" id="BAAANY010000005">
    <property type="protein sequence ID" value="GAA1664716.1"/>
    <property type="molecule type" value="Genomic_DNA"/>
</dbReference>
<evidence type="ECO:0000313" key="5">
    <source>
        <dbReference type="EMBL" id="GAA1664716.1"/>
    </source>
</evidence>
<evidence type="ECO:0000256" key="3">
    <source>
        <dbReference type="ARBA" id="ARBA00022691"/>
    </source>
</evidence>
<evidence type="ECO:0000259" key="4">
    <source>
        <dbReference type="Pfam" id="PF13649"/>
    </source>
</evidence>
<sequence>MTDTVPAASESEFWEAFYQEKEQVWSGKPNPLLVREVESLSAGRALDLGCAEGADAIWLAQRGWQVTAVDISETALKRAVVRAADAGVPGITWERWDLSQSFPEGLFDLVSAQFFHSPVGLDQNRVKTLRRAAEAVAPGGVLLIVGHAGFPAWVENPPPVRLPSTAELMESLGFDPNSWKVELEDVVGHDMPGPDGQPGTREDNVLRMRRLR</sequence>
<gene>
    <name evidence="5" type="ORF">GCM10009765_12880</name>
</gene>
<dbReference type="GO" id="GO:0032259">
    <property type="term" value="P:methylation"/>
    <property type="evidence" value="ECO:0007669"/>
    <property type="project" value="UniProtKB-KW"/>
</dbReference>
<keyword evidence="1 5" id="KW-0489">Methyltransferase</keyword>
<accession>A0ABN2G3E4</accession>
<reference evidence="5 6" key="1">
    <citation type="journal article" date="2019" name="Int. J. Syst. Evol. Microbiol.">
        <title>The Global Catalogue of Microorganisms (GCM) 10K type strain sequencing project: providing services to taxonomists for standard genome sequencing and annotation.</title>
        <authorList>
            <consortium name="The Broad Institute Genomics Platform"/>
            <consortium name="The Broad Institute Genome Sequencing Center for Infectious Disease"/>
            <person name="Wu L."/>
            <person name="Ma J."/>
        </authorList>
    </citation>
    <scope>NUCLEOTIDE SEQUENCE [LARGE SCALE GENOMIC DNA]</scope>
    <source>
        <strain evidence="5 6">JCM 14718</strain>
    </source>
</reference>
<dbReference type="Gene3D" id="3.40.50.150">
    <property type="entry name" value="Vaccinia Virus protein VP39"/>
    <property type="match status" value="1"/>
</dbReference>
<name>A0ABN2G3E4_9ACTN</name>
<proteinExistence type="predicted"/>
<keyword evidence="2" id="KW-0808">Transferase</keyword>
<dbReference type="InterPro" id="IPR041698">
    <property type="entry name" value="Methyltransf_25"/>
</dbReference>
<dbReference type="CDD" id="cd02440">
    <property type="entry name" value="AdoMet_MTases"/>
    <property type="match status" value="1"/>
</dbReference>
<dbReference type="Pfam" id="PF13649">
    <property type="entry name" value="Methyltransf_25"/>
    <property type="match status" value="1"/>
</dbReference>
<dbReference type="RefSeq" id="WP_344308025.1">
    <property type="nucleotide sequence ID" value="NZ_BAAANY010000005.1"/>
</dbReference>
<organism evidence="5 6">
    <name type="scientific">Fodinicola feengrottensis</name>
    <dbReference type="NCBI Taxonomy" id="435914"/>
    <lineage>
        <taxon>Bacteria</taxon>
        <taxon>Bacillati</taxon>
        <taxon>Actinomycetota</taxon>
        <taxon>Actinomycetes</taxon>
        <taxon>Mycobacteriales</taxon>
        <taxon>Fodinicola</taxon>
    </lineage>
</organism>
<dbReference type="SUPFAM" id="SSF53335">
    <property type="entry name" value="S-adenosyl-L-methionine-dependent methyltransferases"/>
    <property type="match status" value="1"/>
</dbReference>
<comment type="caution">
    <text evidence="5">The sequence shown here is derived from an EMBL/GenBank/DDBJ whole genome shotgun (WGS) entry which is preliminary data.</text>
</comment>
<evidence type="ECO:0000256" key="2">
    <source>
        <dbReference type="ARBA" id="ARBA00022679"/>
    </source>
</evidence>
<dbReference type="PANTHER" id="PTHR43464:SF19">
    <property type="entry name" value="UBIQUINONE BIOSYNTHESIS O-METHYLTRANSFERASE, MITOCHONDRIAL"/>
    <property type="match status" value="1"/>
</dbReference>
<keyword evidence="3" id="KW-0949">S-adenosyl-L-methionine</keyword>
<evidence type="ECO:0000256" key="1">
    <source>
        <dbReference type="ARBA" id="ARBA00022603"/>
    </source>
</evidence>